<evidence type="ECO:0000313" key="2">
    <source>
        <dbReference type="EMBL" id="ELK12642.1"/>
    </source>
</evidence>
<dbReference type="Proteomes" id="UP000010552">
    <property type="component" value="Unassembled WGS sequence"/>
</dbReference>
<name>L5KMU9_PTEAL</name>
<feature type="compositionally biased region" description="Basic and acidic residues" evidence="1">
    <location>
        <begin position="177"/>
        <end position="204"/>
    </location>
</feature>
<dbReference type="eggNOG" id="KOG3688">
    <property type="taxonomic scope" value="Eukaryota"/>
</dbReference>
<gene>
    <name evidence="2" type="ORF">PAL_GLEAN10021895</name>
</gene>
<proteinExistence type="predicted"/>
<protein>
    <submittedName>
        <fullName evidence="2">Calcium/calmodulin-dependent 3',5'-cyclic nucleotide phosphodiesterase 1C</fullName>
    </submittedName>
</protein>
<reference evidence="3" key="1">
    <citation type="journal article" date="2013" name="Science">
        <title>Comparative analysis of bat genomes provides insight into the evolution of flight and immunity.</title>
        <authorList>
            <person name="Zhang G."/>
            <person name="Cowled C."/>
            <person name="Shi Z."/>
            <person name="Huang Z."/>
            <person name="Bishop-Lilly K.A."/>
            <person name="Fang X."/>
            <person name="Wynne J.W."/>
            <person name="Xiong Z."/>
            <person name="Baker M.L."/>
            <person name="Zhao W."/>
            <person name="Tachedjian M."/>
            <person name="Zhu Y."/>
            <person name="Zhou P."/>
            <person name="Jiang X."/>
            <person name="Ng J."/>
            <person name="Yang L."/>
            <person name="Wu L."/>
            <person name="Xiao J."/>
            <person name="Feng Y."/>
            <person name="Chen Y."/>
            <person name="Sun X."/>
            <person name="Zhang Y."/>
            <person name="Marsh G.A."/>
            <person name="Crameri G."/>
            <person name="Broder C.C."/>
            <person name="Frey K.G."/>
            <person name="Wang L.F."/>
            <person name="Wang J."/>
        </authorList>
    </citation>
    <scope>NUCLEOTIDE SEQUENCE [LARGE SCALE GENOMIC DNA]</scope>
</reference>
<dbReference type="InParanoid" id="L5KMU9"/>
<dbReference type="STRING" id="9402.L5KMU9"/>
<dbReference type="EMBL" id="KB030660">
    <property type="protein sequence ID" value="ELK12642.1"/>
    <property type="molecule type" value="Genomic_DNA"/>
</dbReference>
<organism evidence="2 3">
    <name type="scientific">Pteropus alecto</name>
    <name type="common">Black flying fox</name>
    <dbReference type="NCBI Taxonomy" id="9402"/>
    <lineage>
        <taxon>Eukaryota</taxon>
        <taxon>Metazoa</taxon>
        <taxon>Chordata</taxon>
        <taxon>Craniata</taxon>
        <taxon>Vertebrata</taxon>
        <taxon>Euteleostomi</taxon>
        <taxon>Mammalia</taxon>
        <taxon>Eutheria</taxon>
        <taxon>Laurasiatheria</taxon>
        <taxon>Chiroptera</taxon>
        <taxon>Yinpterochiroptera</taxon>
        <taxon>Pteropodoidea</taxon>
        <taxon>Pteropodidae</taxon>
        <taxon>Pteropodinae</taxon>
        <taxon>Pteropus</taxon>
    </lineage>
</organism>
<feature type="compositionally biased region" description="Polar residues" evidence="1">
    <location>
        <begin position="212"/>
        <end position="221"/>
    </location>
</feature>
<feature type="compositionally biased region" description="Basic and acidic residues" evidence="1">
    <location>
        <begin position="1"/>
        <end position="11"/>
    </location>
</feature>
<evidence type="ECO:0000256" key="1">
    <source>
        <dbReference type="SAM" id="MobiDB-lite"/>
    </source>
</evidence>
<feature type="region of interest" description="Disordered" evidence="1">
    <location>
        <begin position="95"/>
        <end position="262"/>
    </location>
</feature>
<feature type="compositionally biased region" description="Basic and acidic residues" evidence="1">
    <location>
        <begin position="249"/>
        <end position="262"/>
    </location>
</feature>
<accession>L5KMU9</accession>
<feature type="compositionally biased region" description="Basic and acidic residues" evidence="1">
    <location>
        <begin position="95"/>
        <end position="140"/>
    </location>
</feature>
<keyword evidence="3" id="KW-1185">Reference proteome</keyword>
<feature type="compositionally biased region" description="Low complexity" evidence="1">
    <location>
        <begin position="236"/>
        <end position="246"/>
    </location>
</feature>
<feature type="region of interest" description="Disordered" evidence="1">
    <location>
        <begin position="1"/>
        <end position="80"/>
    </location>
</feature>
<evidence type="ECO:0000313" key="3">
    <source>
        <dbReference type="Proteomes" id="UP000010552"/>
    </source>
</evidence>
<dbReference type="AlphaFoldDB" id="L5KMU9"/>
<sequence length="296" mass="32473">MLGQWDPRDVPGDGPSKAANKDQSRCLSPTAHGSANAGLKRTLLIRQPLNSISSTEAKRSGVKSAGSEGNAPINNSVIPVDYKSFKATWTEVVHVNRERWRAKVPKEEKAKKEAEEKARLAAEEKQKEMEAKKQAEEDASGKAPSQVGGTRPNKSDNPRGKNSKAGKSSGEKQQNGDLKDGKNKADKKDQSNVGNDSKKTDGTKKRSHGSPAPSTGSTSRLTLPVIKPPLRHFKRPAYASSSYAPSVPKKTEEHPASCEKDRKTEEITKLLETGFMRNFQVITFSQDLFKYPAFYR</sequence>